<accession>A0A7T6AR10</accession>
<dbReference type="AlphaFoldDB" id="A0A7T6AR10"/>
<keyword evidence="2" id="KW-1185">Reference proteome</keyword>
<protein>
    <submittedName>
        <fullName evidence="1">Uncharacterized protein</fullName>
    </submittedName>
</protein>
<proteinExistence type="predicted"/>
<gene>
    <name evidence="1" type="ORF">HP555_09555</name>
</gene>
<reference evidence="1 2" key="1">
    <citation type="submission" date="2020-05" db="EMBL/GenBank/DDBJ databases">
        <title>Complete genome of Desulfobulbus oligotrophicus.</title>
        <authorList>
            <person name="Podar M."/>
        </authorList>
    </citation>
    <scope>NUCLEOTIDE SEQUENCE [LARGE SCALE GENOMIC DNA]</scope>
    <source>
        <strain evidence="1 2">Prop6</strain>
    </source>
</reference>
<dbReference type="KEGG" id="dog:HP555_09555"/>
<name>A0A7T6AR10_9BACT</name>
<organism evidence="1 2">
    <name type="scientific">Desulfobulbus oligotrophicus</name>
    <dbReference type="NCBI Taxonomy" id="1909699"/>
    <lineage>
        <taxon>Bacteria</taxon>
        <taxon>Pseudomonadati</taxon>
        <taxon>Thermodesulfobacteriota</taxon>
        <taxon>Desulfobulbia</taxon>
        <taxon>Desulfobulbales</taxon>
        <taxon>Desulfobulbaceae</taxon>
        <taxon>Desulfobulbus</taxon>
    </lineage>
</organism>
<dbReference type="RefSeq" id="WP_199261907.1">
    <property type="nucleotide sequence ID" value="NZ_CP054140.1"/>
</dbReference>
<dbReference type="Proteomes" id="UP000596092">
    <property type="component" value="Chromosome"/>
</dbReference>
<evidence type="ECO:0000313" key="2">
    <source>
        <dbReference type="Proteomes" id="UP000596092"/>
    </source>
</evidence>
<sequence length="72" mass="8628">MKDEHDKTGHIFLSRPGLELKCHRCKASLPLLHPHIMVERYDRDDNIICETCYEHYRLKESEKLFSQNDKNT</sequence>
<evidence type="ECO:0000313" key="1">
    <source>
        <dbReference type="EMBL" id="QQG66097.1"/>
    </source>
</evidence>
<dbReference type="EMBL" id="CP054140">
    <property type="protein sequence ID" value="QQG66097.1"/>
    <property type="molecule type" value="Genomic_DNA"/>
</dbReference>